<proteinExistence type="predicted"/>
<comment type="caution">
    <text evidence="1">The sequence shown here is derived from an EMBL/GenBank/DDBJ whole genome shotgun (WGS) entry which is preliminary data.</text>
</comment>
<protein>
    <submittedName>
        <fullName evidence="1">Uncharacterized protein</fullName>
    </submittedName>
</protein>
<evidence type="ECO:0000313" key="1">
    <source>
        <dbReference type="EMBL" id="MPM65622.1"/>
    </source>
</evidence>
<reference evidence="1" key="1">
    <citation type="submission" date="2019-08" db="EMBL/GenBank/DDBJ databases">
        <authorList>
            <person name="Kucharzyk K."/>
            <person name="Murdoch R.W."/>
            <person name="Higgins S."/>
            <person name="Loffler F."/>
        </authorList>
    </citation>
    <scope>NUCLEOTIDE SEQUENCE</scope>
</reference>
<dbReference type="GO" id="GO:0000160">
    <property type="term" value="P:phosphorelay signal transduction system"/>
    <property type="evidence" value="ECO:0007669"/>
    <property type="project" value="InterPro"/>
</dbReference>
<dbReference type="SUPFAM" id="SSF47226">
    <property type="entry name" value="Histidine-containing phosphotransfer domain, HPT domain"/>
    <property type="match status" value="1"/>
</dbReference>
<dbReference type="EMBL" id="VSSQ01020614">
    <property type="protein sequence ID" value="MPM65622.1"/>
    <property type="molecule type" value="Genomic_DNA"/>
</dbReference>
<accession>A0A645BK70</accession>
<dbReference type="AlphaFoldDB" id="A0A645BK70"/>
<gene>
    <name evidence="1" type="ORF">SDC9_112519</name>
</gene>
<sequence length="117" mass="13397">MILCDSVIHIDIGKRRSSGDEDVYEEKLRLFANDQEYNSIVSALHNWDYVIAELFSQRLKIKSYNLGMIRLAKKCNILCLAIMSGKGAPDFTEEINEVTAVYGMMRDCINRAFKVKV</sequence>
<organism evidence="1">
    <name type="scientific">bioreactor metagenome</name>
    <dbReference type="NCBI Taxonomy" id="1076179"/>
    <lineage>
        <taxon>unclassified sequences</taxon>
        <taxon>metagenomes</taxon>
        <taxon>ecological metagenomes</taxon>
    </lineage>
</organism>
<dbReference type="InterPro" id="IPR036641">
    <property type="entry name" value="HPT_dom_sf"/>
</dbReference>
<name>A0A645BK70_9ZZZZ</name>